<feature type="region of interest" description="Disordered" evidence="1">
    <location>
        <begin position="52"/>
        <end position="126"/>
    </location>
</feature>
<organism evidence="3 4">
    <name type="scientific">Champsocephalus esox</name>
    <name type="common">pike icefish</name>
    <dbReference type="NCBI Taxonomy" id="159716"/>
    <lineage>
        <taxon>Eukaryota</taxon>
        <taxon>Metazoa</taxon>
        <taxon>Chordata</taxon>
        <taxon>Craniata</taxon>
        <taxon>Vertebrata</taxon>
        <taxon>Euteleostomi</taxon>
        <taxon>Actinopterygii</taxon>
        <taxon>Neopterygii</taxon>
        <taxon>Teleostei</taxon>
        <taxon>Neoteleostei</taxon>
        <taxon>Acanthomorphata</taxon>
        <taxon>Eupercaria</taxon>
        <taxon>Perciformes</taxon>
        <taxon>Notothenioidei</taxon>
        <taxon>Channichthyidae</taxon>
        <taxon>Champsocephalus</taxon>
    </lineage>
</organism>
<evidence type="ECO:0000256" key="1">
    <source>
        <dbReference type="SAM" id="MobiDB-lite"/>
    </source>
</evidence>
<keyword evidence="2" id="KW-0812">Transmembrane</keyword>
<feature type="region of interest" description="Disordered" evidence="1">
    <location>
        <begin position="221"/>
        <end position="315"/>
    </location>
</feature>
<evidence type="ECO:0000313" key="4">
    <source>
        <dbReference type="Proteomes" id="UP001335648"/>
    </source>
</evidence>
<comment type="caution">
    <text evidence="3">The sequence shown here is derived from an EMBL/GenBank/DDBJ whole genome shotgun (WGS) entry which is preliminary data.</text>
</comment>
<keyword evidence="2" id="KW-0472">Membrane</keyword>
<dbReference type="AlphaFoldDB" id="A0AAN8AZG6"/>
<proteinExistence type="predicted"/>
<evidence type="ECO:0000313" key="3">
    <source>
        <dbReference type="EMBL" id="KAK5875530.1"/>
    </source>
</evidence>
<reference evidence="3 4" key="1">
    <citation type="journal article" date="2023" name="Mol. Biol. Evol.">
        <title>Genomics of Secondarily Temperate Adaptation in the Only Non-Antarctic Icefish.</title>
        <authorList>
            <person name="Rivera-Colon A.G."/>
            <person name="Rayamajhi N."/>
            <person name="Minhas B.F."/>
            <person name="Madrigal G."/>
            <person name="Bilyk K.T."/>
            <person name="Yoon V."/>
            <person name="Hune M."/>
            <person name="Gregory S."/>
            <person name="Cheng C.H.C."/>
            <person name="Catchen J.M."/>
        </authorList>
    </citation>
    <scope>NUCLEOTIDE SEQUENCE [LARGE SCALE GENOMIC DNA]</scope>
    <source>
        <strain evidence="3">JC2023a</strain>
    </source>
</reference>
<sequence>MTMNYQVTTQVKTTPPLPPLRPIHSVCEIVAMRKLWRCLCFLVLACSSVSRGENETAVTPDLPSPTPPPMGFDETQNESSSTLETTVFINTPANTTDLPSTNLTTKEDLGSEDSFNGTTEEDSDSTTLIGRDWANEVTTTVSIETDITSSTPVTSGATGHSSWGYVLLVLIIVVIIILCVMLYFLRRVSRTYSFDLHRPIPSNHRNDPVGTFEPVYLDDLAPKDQGKTEDVPPPPPVSNGTTIQTEERESNGESAPQEPSAANGSENLPGHTDLSLIGDPEEKTSSPSGSTSIFFDTIGEEQQNENNNNPSVFSSDPFVEIHLEDHLLTSFEAPSSVLPFSPFSFSSYSSSS</sequence>
<evidence type="ECO:0000256" key="2">
    <source>
        <dbReference type="SAM" id="Phobius"/>
    </source>
</evidence>
<accession>A0AAN8AZG6</accession>
<gene>
    <name evidence="3" type="ORF">CesoFtcFv8_026604</name>
</gene>
<keyword evidence="2" id="KW-1133">Transmembrane helix</keyword>
<keyword evidence="4" id="KW-1185">Reference proteome</keyword>
<dbReference type="EMBL" id="JAULUE010002068">
    <property type="protein sequence ID" value="KAK5875530.1"/>
    <property type="molecule type" value="Genomic_DNA"/>
</dbReference>
<feature type="compositionally biased region" description="Polar residues" evidence="1">
    <location>
        <begin position="77"/>
        <end position="104"/>
    </location>
</feature>
<dbReference type="Proteomes" id="UP001335648">
    <property type="component" value="Unassembled WGS sequence"/>
</dbReference>
<name>A0AAN8AZG6_9TELE</name>
<feature type="transmembrane region" description="Helical" evidence="2">
    <location>
        <begin position="163"/>
        <end position="185"/>
    </location>
</feature>
<feature type="compositionally biased region" description="Polar residues" evidence="1">
    <location>
        <begin position="285"/>
        <end position="294"/>
    </location>
</feature>
<protein>
    <submittedName>
        <fullName evidence="3">Uncharacterized protein</fullName>
    </submittedName>
</protein>
<feature type="compositionally biased region" description="Basic and acidic residues" evidence="1">
    <location>
        <begin position="221"/>
        <end position="230"/>
    </location>
</feature>